<protein>
    <submittedName>
        <fullName evidence="2">Uncharacterized protein</fullName>
    </submittedName>
</protein>
<comment type="caution">
    <text evidence="2">The sequence shown here is derived from an EMBL/GenBank/DDBJ whole genome shotgun (WGS) entry which is preliminary data.</text>
</comment>
<evidence type="ECO:0000313" key="2">
    <source>
        <dbReference type="EMBL" id="GEK97303.1"/>
    </source>
</evidence>
<accession>A0A511BCH9</accession>
<sequence>MGRRYRLTAGEGDLRESATENRPPAGLCPTRSFAGEHVAGKGETVRQERTASPATEMVTANPTGSKTE</sequence>
<feature type="compositionally biased region" description="Polar residues" evidence="1">
    <location>
        <begin position="50"/>
        <end position="68"/>
    </location>
</feature>
<dbReference type="EMBL" id="BJVA01000021">
    <property type="protein sequence ID" value="GEK97303.1"/>
    <property type="molecule type" value="Genomic_DNA"/>
</dbReference>
<name>A0A511BCH9_9PROT</name>
<evidence type="ECO:0000313" key="3">
    <source>
        <dbReference type="Proteomes" id="UP000321079"/>
    </source>
</evidence>
<evidence type="ECO:0000256" key="1">
    <source>
        <dbReference type="SAM" id="MobiDB-lite"/>
    </source>
</evidence>
<organism evidence="2 3">
    <name type="scientific">Gluconobacter kanchanaburiensis NBRC 103587</name>
    <dbReference type="NCBI Taxonomy" id="1307948"/>
    <lineage>
        <taxon>Bacteria</taxon>
        <taxon>Pseudomonadati</taxon>
        <taxon>Pseudomonadota</taxon>
        <taxon>Alphaproteobacteria</taxon>
        <taxon>Acetobacterales</taxon>
        <taxon>Acetobacteraceae</taxon>
        <taxon>Gluconobacter</taxon>
    </lineage>
</organism>
<reference evidence="2 3" key="1">
    <citation type="submission" date="2019-07" db="EMBL/GenBank/DDBJ databases">
        <title>Whole genome shotgun sequence of Gluconobacter kanchanaburiensis NBRC 103587.</title>
        <authorList>
            <person name="Hosoyama A."/>
            <person name="Uohara A."/>
            <person name="Ohji S."/>
            <person name="Ichikawa N."/>
        </authorList>
    </citation>
    <scope>NUCLEOTIDE SEQUENCE [LARGE SCALE GENOMIC DNA]</scope>
    <source>
        <strain evidence="2 3">NBRC 103587</strain>
    </source>
</reference>
<gene>
    <name evidence="2" type="ORF">GKA01_25000</name>
</gene>
<feature type="compositionally biased region" description="Basic and acidic residues" evidence="1">
    <location>
        <begin position="38"/>
        <end position="49"/>
    </location>
</feature>
<dbReference type="Proteomes" id="UP000321079">
    <property type="component" value="Unassembled WGS sequence"/>
</dbReference>
<dbReference type="AlphaFoldDB" id="A0A511BCH9"/>
<feature type="region of interest" description="Disordered" evidence="1">
    <location>
        <begin position="1"/>
        <end position="68"/>
    </location>
</feature>
<keyword evidence="3" id="KW-1185">Reference proteome</keyword>
<proteinExistence type="predicted"/>